<dbReference type="GO" id="GO:0005737">
    <property type="term" value="C:cytoplasm"/>
    <property type="evidence" value="ECO:0007669"/>
    <property type="project" value="TreeGrafter"/>
</dbReference>
<dbReference type="PANTHER" id="PTHR15032">
    <property type="entry name" value="N-ACYL-PHOSPHATIDYLETHANOLAMINE-HYDROLYZING PHOSPHOLIPASE D"/>
    <property type="match status" value="1"/>
</dbReference>
<accession>A0A7W8GAL4</accession>
<feature type="chain" id="PRO_5031049155" evidence="1">
    <location>
        <begin position="23"/>
        <end position="355"/>
    </location>
</feature>
<dbReference type="PANTHER" id="PTHR15032:SF4">
    <property type="entry name" value="N-ACYL-PHOSPHATIDYLETHANOLAMINE-HYDROLYZING PHOSPHOLIPASE D"/>
    <property type="match status" value="1"/>
</dbReference>
<dbReference type="PIRSF" id="PIRSF038896">
    <property type="entry name" value="NAPE-PLD"/>
    <property type="match status" value="1"/>
</dbReference>
<evidence type="ECO:0000259" key="2">
    <source>
        <dbReference type="Pfam" id="PF12706"/>
    </source>
</evidence>
<sequence>MKNLLSLTLLMGALIMTGCSSADFREEYKSRAGNFDGKKFHNENDFKMMVKVPKDAENGVLSKKETRPKGKIPVASPDFAQVSNDAFFTWFGHSSLLMQINGKNILFDPVFSKRTSPVSFAGPKRFSDIPCKPEDLPEIDILIVSHDHYDHLDKASIKKLDSKVKKYVVPLGVERRLVKFGVKKEKITDMAWWEEINLDGFTIACLPSRHFSGRKLIDNFTTLWASWAIISDNLKIFECADSGWDSHFERIHEKYGNFDLAFMECGQYDLRWPSVHMTPEQSVDAAKTLGTKRAFPIHWGAFVLARHPWDDSVSRFVGKAESLGEDFKVITPLIGQTVSLSNITDFQNRWYEGVE</sequence>
<keyword evidence="1" id="KW-0732">Signal</keyword>
<dbReference type="AlphaFoldDB" id="A0A7W8GAL4"/>
<dbReference type="InterPro" id="IPR024884">
    <property type="entry name" value="NAPE-PLD"/>
</dbReference>
<protein>
    <submittedName>
        <fullName evidence="3">L-ascorbate metabolism protein UlaG (Beta-lactamase superfamily)</fullName>
    </submittedName>
</protein>
<dbReference type="GO" id="GO:0008270">
    <property type="term" value="F:zinc ion binding"/>
    <property type="evidence" value="ECO:0007669"/>
    <property type="project" value="InterPro"/>
</dbReference>
<dbReference type="Gene3D" id="3.60.15.10">
    <property type="entry name" value="Ribonuclease Z/Hydroxyacylglutathione hydrolase-like"/>
    <property type="match status" value="1"/>
</dbReference>
<evidence type="ECO:0000313" key="4">
    <source>
        <dbReference type="Proteomes" id="UP000518887"/>
    </source>
</evidence>
<comment type="caution">
    <text evidence="3">The sequence shown here is derived from an EMBL/GenBank/DDBJ whole genome shotgun (WGS) entry which is preliminary data.</text>
</comment>
<dbReference type="Proteomes" id="UP000518887">
    <property type="component" value="Unassembled WGS sequence"/>
</dbReference>
<feature type="signal peptide" evidence="1">
    <location>
        <begin position="1"/>
        <end position="22"/>
    </location>
</feature>
<dbReference type="Pfam" id="PF12706">
    <property type="entry name" value="Lactamase_B_2"/>
    <property type="match status" value="1"/>
</dbReference>
<dbReference type="InterPro" id="IPR036866">
    <property type="entry name" value="RibonucZ/Hydroxyglut_hydro"/>
</dbReference>
<dbReference type="PROSITE" id="PS51257">
    <property type="entry name" value="PROKAR_LIPOPROTEIN"/>
    <property type="match status" value="1"/>
</dbReference>
<keyword evidence="4" id="KW-1185">Reference proteome</keyword>
<gene>
    <name evidence="3" type="ORF">HNP76_002112</name>
</gene>
<dbReference type="EMBL" id="JACHFQ010000006">
    <property type="protein sequence ID" value="MBB5226731.1"/>
    <property type="molecule type" value="Genomic_DNA"/>
</dbReference>
<dbReference type="GO" id="GO:0070290">
    <property type="term" value="F:N-acylphosphatidylethanolamine-specific phospholipase D activity"/>
    <property type="evidence" value="ECO:0007669"/>
    <property type="project" value="InterPro"/>
</dbReference>
<proteinExistence type="predicted"/>
<evidence type="ECO:0000313" key="3">
    <source>
        <dbReference type="EMBL" id="MBB5226731.1"/>
    </source>
</evidence>
<dbReference type="RefSeq" id="WP_184660258.1">
    <property type="nucleotide sequence ID" value="NZ_CP031518.1"/>
</dbReference>
<reference evidence="3 4" key="1">
    <citation type="submission" date="2020-08" db="EMBL/GenBank/DDBJ databases">
        <title>Genomic Encyclopedia of Type Strains, Phase IV (KMG-IV): sequencing the most valuable type-strain genomes for metagenomic binning, comparative biology and taxonomic classification.</title>
        <authorList>
            <person name="Goeker M."/>
        </authorList>
    </citation>
    <scope>NUCLEOTIDE SEQUENCE [LARGE SCALE GENOMIC DNA]</scope>
    <source>
        <strain evidence="3 4">DSM 103462</strain>
    </source>
</reference>
<evidence type="ECO:0000256" key="1">
    <source>
        <dbReference type="SAM" id="SignalP"/>
    </source>
</evidence>
<organism evidence="3 4">
    <name type="scientific">Treponema ruminis</name>
    <dbReference type="NCBI Taxonomy" id="744515"/>
    <lineage>
        <taxon>Bacteria</taxon>
        <taxon>Pseudomonadati</taxon>
        <taxon>Spirochaetota</taxon>
        <taxon>Spirochaetia</taxon>
        <taxon>Spirochaetales</taxon>
        <taxon>Treponemataceae</taxon>
        <taxon>Treponema</taxon>
    </lineage>
</organism>
<dbReference type="InterPro" id="IPR001279">
    <property type="entry name" value="Metallo-B-lactamas"/>
</dbReference>
<name>A0A7W8GAL4_9SPIR</name>
<feature type="domain" description="Metallo-beta-lactamase" evidence="2">
    <location>
        <begin position="104"/>
        <end position="299"/>
    </location>
</feature>
<dbReference type="SUPFAM" id="SSF56281">
    <property type="entry name" value="Metallo-hydrolase/oxidoreductase"/>
    <property type="match status" value="1"/>
</dbReference>